<dbReference type="Pfam" id="PF00155">
    <property type="entry name" value="Aminotran_1_2"/>
    <property type="match status" value="1"/>
</dbReference>
<feature type="domain" description="HTH gntR-type" evidence="6">
    <location>
        <begin position="36"/>
        <end position="104"/>
    </location>
</feature>
<dbReference type="SMART" id="SM00345">
    <property type="entry name" value="HTH_GNTR"/>
    <property type="match status" value="1"/>
</dbReference>
<accession>A0A246WK68</accession>
<evidence type="ECO:0000313" key="8">
    <source>
        <dbReference type="Proteomes" id="UP000197596"/>
    </source>
</evidence>
<dbReference type="InterPro" id="IPR004839">
    <property type="entry name" value="Aminotransferase_I/II_large"/>
</dbReference>
<gene>
    <name evidence="7" type="ORF">CEJ42_23495</name>
</gene>
<evidence type="ECO:0000313" key="7">
    <source>
        <dbReference type="EMBL" id="OWY26569.1"/>
    </source>
</evidence>
<dbReference type="SUPFAM" id="SSF46785">
    <property type="entry name" value="Winged helix' DNA-binding domain"/>
    <property type="match status" value="1"/>
</dbReference>
<dbReference type="GO" id="GO:0003677">
    <property type="term" value="F:DNA binding"/>
    <property type="evidence" value="ECO:0007669"/>
    <property type="project" value="UniProtKB-KW"/>
</dbReference>
<dbReference type="GO" id="GO:0030170">
    <property type="term" value="F:pyridoxal phosphate binding"/>
    <property type="evidence" value="ECO:0007669"/>
    <property type="project" value="InterPro"/>
</dbReference>
<organism evidence="7 8">
    <name type="scientific">Herbaspirillum robiniae</name>
    <dbReference type="NCBI Taxonomy" id="2014887"/>
    <lineage>
        <taxon>Bacteria</taxon>
        <taxon>Pseudomonadati</taxon>
        <taxon>Pseudomonadota</taxon>
        <taxon>Betaproteobacteria</taxon>
        <taxon>Burkholderiales</taxon>
        <taxon>Oxalobacteraceae</taxon>
        <taxon>Herbaspirillum</taxon>
    </lineage>
</organism>
<dbReference type="Gene3D" id="1.10.10.10">
    <property type="entry name" value="Winged helix-like DNA-binding domain superfamily/Winged helix DNA-binding domain"/>
    <property type="match status" value="1"/>
</dbReference>
<keyword evidence="5" id="KW-0804">Transcription</keyword>
<dbReference type="InterPro" id="IPR015424">
    <property type="entry name" value="PyrdxlP-dep_Trfase"/>
</dbReference>
<evidence type="ECO:0000259" key="6">
    <source>
        <dbReference type="PROSITE" id="PS50949"/>
    </source>
</evidence>
<dbReference type="PROSITE" id="PS50949">
    <property type="entry name" value="HTH_GNTR"/>
    <property type="match status" value="1"/>
</dbReference>
<evidence type="ECO:0000256" key="3">
    <source>
        <dbReference type="ARBA" id="ARBA00023015"/>
    </source>
</evidence>
<dbReference type="SUPFAM" id="SSF53383">
    <property type="entry name" value="PLP-dependent transferases"/>
    <property type="match status" value="1"/>
</dbReference>
<dbReference type="EMBL" id="NJGU01000018">
    <property type="protein sequence ID" value="OWY26569.1"/>
    <property type="molecule type" value="Genomic_DNA"/>
</dbReference>
<dbReference type="InterPro" id="IPR000524">
    <property type="entry name" value="Tscrpt_reg_HTH_GntR"/>
</dbReference>
<dbReference type="PANTHER" id="PTHR46577:SF2">
    <property type="entry name" value="TRANSCRIPTIONAL REGULATORY PROTEIN"/>
    <property type="match status" value="1"/>
</dbReference>
<dbReference type="InterPro" id="IPR015421">
    <property type="entry name" value="PyrdxlP-dep_Trfase_major"/>
</dbReference>
<dbReference type="InterPro" id="IPR036390">
    <property type="entry name" value="WH_DNA-bd_sf"/>
</dbReference>
<dbReference type="CDD" id="cd07377">
    <property type="entry name" value="WHTH_GntR"/>
    <property type="match status" value="1"/>
</dbReference>
<keyword evidence="2" id="KW-0663">Pyridoxal phosphate</keyword>
<evidence type="ECO:0000256" key="2">
    <source>
        <dbReference type="ARBA" id="ARBA00022898"/>
    </source>
</evidence>
<name>A0A246WK68_9BURK</name>
<dbReference type="CDD" id="cd00609">
    <property type="entry name" value="AAT_like"/>
    <property type="match status" value="1"/>
</dbReference>
<dbReference type="Pfam" id="PF00392">
    <property type="entry name" value="GntR"/>
    <property type="match status" value="1"/>
</dbReference>
<protein>
    <submittedName>
        <fullName evidence="7">GntR family transcriptional regulator</fullName>
    </submittedName>
</protein>
<comment type="caution">
    <text evidence="7">The sequence shown here is derived from an EMBL/GenBank/DDBJ whole genome shotgun (WGS) entry which is preliminary data.</text>
</comment>
<evidence type="ECO:0000256" key="1">
    <source>
        <dbReference type="ARBA" id="ARBA00005384"/>
    </source>
</evidence>
<reference evidence="7 8" key="1">
    <citation type="submission" date="2017-06" db="EMBL/GenBank/DDBJ databases">
        <title>Herbaspirillum phytohormonus sp. nov., isolated from the root nodule of Robinia pseudoacacia in lead-zinc mine.</title>
        <authorList>
            <person name="Fan M."/>
            <person name="Lin Y."/>
        </authorList>
    </citation>
    <scope>NUCLEOTIDE SEQUENCE [LARGE SCALE GENOMIC DNA]</scope>
    <source>
        <strain evidence="7 8">HZ10</strain>
    </source>
</reference>
<dbReference type="Gene3D" id="3.40.640.10">
    <property type="entry name" value="Type I PLP-dependent aspartate aminotransferase-like (Major domain)"/>
    <property type="match status" value="1"/>
</dbReference>
<evidence type="ECO:0000256" key="4">
    <source>
        <dbReference type="ARBA" id="ARBA00023125"/>
    </source>
</evidence>
<dbReference type="GO" id="GO:0003700">
    <property type="term" value="F:DNA-binding transcription factor activity"/>
    <property type="evidence" value="ECO:0007669"/>
    <property type="project" value="InterPro"/>
</dbReference>
<dbReference type="InterPro" id="IPR051446">
    <property type="entry name" value="HTH_trans_reg/aminotransferase"/>
</dbReference>
<dbReference type="AlphaFoldDB" id="A0A246WK68"/>
<keyword evidence="3" id="KW-0805">Transcription regulation</keyword>
<comment type="similarity">
    <text evidence="1">In the C-terminal section; belongs to the class-I pyridoxal-phosphate-dependent aminotransferase family.</text>
</comment>
<dbReference type="PANTHER" id="PTHR46577">
    <property type="entry name" value="HTH-TYPE TRANSCRIPTIONAL REGULATORY PROTEIN GABR"/>
    <property type="match status" value="1"/>
</dbReference>
<dbReference type="InterPro" id="IPR036388">
    <property type="entry name" value="WH-like_DNA-bd_sf"/>
</dbReference>
<dbReference type="Proteomes" id="UP000197596">
    <property type="component" value="Unassembled WGS sequence"/>
</dbReference>
<proteinExistence type="inferred from homology"/>
<sequence>MVEAYLAGHQGNWYSPRLFSRHRTSHITGTVGMTAGSKIELIMEDVLARLRSGALQAGDRLRSVREESELQGVAKNTVVEAYLRLVAQGVVNSKPGAGYFIARNTPQLKAQAMPSFADGARRAKMILTEQLEQSLPIRPGDGRLPPDWLDPAEQRRAIALPRVAASDSYNSSWGFLPLREHLCGVLAERDIQCHPGQVLMTYGGNHGTDLVIRCYVRPGDAVLVEEPGYYPLFWKLAAAGARIVGVRRLHDGPDLADLDEKARSSGARMFFTQPLAHNPVGGSITSGNAYGVMKIAEARNLLLVESDPFADILPVTAPRLAALDQLKRVIYVGSFSKTLPGSFRVGYVAASPDIAAELNEMKVITIISTSAQNERLVYSLIQDARYLKYLRRLRERIADAAAQTVAGLEQAGFSVPRPLGDGFYVWIRFSDAMRGQDISAQAARQGIFIAPPEAFTVSPDQEPGTRINVAYGSHPEFLAWLAKQR</sequence>
<evidence type="ECO:0000256" key="5">
    <source>
        <dbReference type="ARBA" id="ARBA00023163"/>
    </source>
</evidence>
<keyword evidence="4" id="KW-0238">DNA-binding</keyword>